<proteinExistence type="predicted"/>
<organism evidence="2 3">
    <name type="scientific">Camelus dromedarius</name>
    <name type="common">Dromedary</name>
    <name type="synonym">Arabian camel</name>
    <dbReference type="NCBI Taxonomy" id="9838"/>
    <lineage>
        <taxon>Eukaryota</taxon>
        <taxon>Metazoa</taxon>
        <taxon>Chordata</taxon>
        <taxon>Craniata</taxon>
        <taxon>Vertebrata</taxon>
        <taxon>Euteleostomi</taxon>
        <taxon>Mammalia</taxon>
        <taxon>Eutheria</taxon>
        <taxon>Laurasiatheria</taxon>
        <taxon>Artiodactyla</taxon>
        <taxon>Tylopoda</taxon>
        <taxon>Camelidae</taxon>
        <taxon>Camelus</taxon>
    </lineage>
</organism>
<dbReference type="AlphaFoldDB" id="A0A5N4EJF6"/>
<reference evidence="2 3" key="1">
    <citation type="journal article" date="2019" name="Mol. Ecol. Resour.">
        <title>Improving Illumina assemblies with Hi-C and long reads: an example with the North African dromedary.</title>
        <authorList>
            <person name="Elbers J.P."/>
            <person name="Rogers M.F."/>
            <person name="Perelman P.L."/>
            <person name="Proskuryakova A.A."/>
            <person name="Serdyukova N.A."/>
            <person name="Johnson W.E."/>
            <person name="Horin P."/>
            <person name="Corander J."/>
            <person name="Murphy D."/>
            <person name="Burger P.A."/>
        </authorList>
    </citation>
    <scope>NUCLEOTIDE SEQUENCE [LARGE SCALE GENOMIC DNA]</scope>
    <source>
        <strain evidence="2">Drom800</strain>
        <tissue evidence="2">Blood</tissue>
    </source>
</reference>
<gene>
    <name evidence="2" type="ORF">Cadr_000000522</name>
</gene>
<dbReference type="Proteomes" id="UP000299084">
    <property type="component" value="Unassembled WGS sequence"/>
</dbReference>
<evidence type="ECO:0000313" key="3">
    <source>
        <dbReference type="Proteomes" id="UP000299084"/>
    </source>
</evidence>
<evidence type="ECO:0000256" key="1">
    <source>
        <dbReference type="SAM" id="MobiDB-lite"/>
    </source>
</evidence>
<feature type="compositionally biased region" description="Polar residues" evidence="1">
    <location>
        <begin position="25"/>
        <end position="42"/>
    </location>
</feature>
<protein>
    <submittedName>
        <fullName evidence="2">Melanoma-associated antigen F1</fullName>
    </submittedName>
</protein>
<dbReference type="EMBL" id="JWIN03000001">
    <property type="protein sequence ID" value="KAB1283631.1"/>
    <property type="molecule type" value="Genomic_DNA"/>
</dbReference>
<accession>A0A5N4EJF6</accession>
<name>A0A5N4EJF6_CAMDR</name>
<keyword evidence="3" id="KW-1185">Reference proteome</keyword>
<sequence>MLPKPETEGLPILQTEGEDSGLDGETQTLTASQEEAPSSLLQGSPRGILAPQGRRGLQIPPSPPKAARALAAKTLVRRRVRRRVDQTVAELVQFLLVKD</sequence>
<feature type="region of interest" description="Disordered" evidence="1">
    <location>
        <begin position="1"/>
        <end position="65"/>
    </location>
</feature>
<comment type="caution">
    <text evidence="2">The sequence shown here is derived from an EMBL/GenBank/DDBJ whole genome shotgun (WGS) entry which is preliminary data.</text>
</comment>
<evidence type="ECO:0000313" key="2">
    <source>
        <dbReference type="EMBL" id="KAB1283631.1"/>
    </source>
</evidence>